<feature type="transmembrane region" description="Helical" evidence="2">
    <location>
        <begin position="12"/>
        <end position="30"/>
    </location>
</feature>
<dbReference type="HOGENOM" id="CLU_158092_1_0_1"/>
<proteinExistence type="predicted"/>
<evidence type="ECO:0000256" key="2">
    <source>
        <dbReference type="SAM" id="Phobius"/>
    </source>
</evidence>
<accession>A0A074WSJ9</accession>
<dbReference type="OrthoDB" id="5428081at2759"/>
<evidence type="ECO:0000256" key="1">
    <source>
        <dbReference type="SAM" id="Coils"/>
    </source>
</evidence>
<keyword evidence="2" id="KW-1133">Transmembrane helix</keyword>
<evidence type="ECO:0000313" key="4">
    <source>
        <dbReference type="Proteomes" id="UP000027730"/>
    </source>
</evidence>
<sequence length="108" mass="12424">MLTPQFATFRRFVLTGSIAAVTATGAWYGAGLKMKQDINQEKQKAAIATPLDQITELETYRANLMQKKIMLDKKIQELEVKKRKEERRKIKELKRLEKEKAEQAGKGE</sequence>
<dbReference type="RefSeq" id="XP_013427191.1">
    <property type="nucleotide sequence ID" value="XM_013571737.1"/>
</dbReference>
<protein>
    <submittedName>
        <fullName evidence="3">Uncharacterized protein</fullName>
    </submittedName>
</protein>
<dbReference type="GeneID" id="25416904"/>
<name>A0A074WSJ9_9PEZI</name>
<feature type="coiled-coil region" evidence="1">
    <location>
        <begin position="61"/>
        <end position="103"/>
    </location>
</feature>
<reference evidence="3 4" key="1">
    <citation type="journal article" date="2014" name="BMC Genomics">
        <title>Genome sequencing of four Aureobasidium pullulans varieties: biotechnological potential, stress tolerance, and description of new species.</title>
        <authorList>
            <person name="Gostin Ar C."/>
            <person name="Ohm R.A."/>
            <person name="Kogej T."/>
            <person name="Sonjak S."/>
            <person name="Turk M."/>
            <person name="Zajc J."/>
            <person name="Zalar P."/>
            <person name="Grube M."/>
            <person name="Sun H."/>
            <person name="Han J."/>
            <person name="Sharma A."/>
            <person name="Chiniquy J."/>
            <person name="Ngan C.Y."/>
            <person name="Lipzen A."/>
            <person name="Barry K."/>
            <person name="Grigoriev I.V."/>
            <person name="Gunde-Cimerman N."/>
        </authorList>
    </citation>
    <scope>NUCLEOTIDE SEQUENCE [LARGE SCALE GENOMIC DNA]</scope>
    <source>
        <strain evidence="3 4">CBS 147.97</strain>
    </source>
</reference>
<evidence type="ECO:0000313" key="3">
    <source>
        <dbReference type="EMBL" id="KEQ72737.1"/>
    </source>
</evidence>
<dbReference type="AlphaFoldDB" id="A0A074WSJ9"/>
<dbReference type="EMBL" id="KL584710">
    <property type="protein sequence ID" value="KEQ72737.1"/>
    <property type="molecule type" value="Genomic_DNA"/>
</dbReference>
<keyword evidence="1" id="KW-0175">Coiled coil</keyword>
<organism evidence="3 4">
    <name type="scientific">Aureobasidium namibiae CBS 147.97</name>
    <dbReference type="NCBI Taxonomy" id="1043004"/>
    <lineage>
        <taxon>Eukaryota</taxon>
        <taxon>Fungi</taxon>
        <taxon>Dikarya</taxon>
        <taxon>Ascomycota</taxon>
        <taxon>Pezizomycotina</taxon>
        <taxon>Dothideomycetes</taxon>
        <taxon>Dothideomycetidae</taxon>
        <taxon>Dothideales</taxon>
        <taxon>Saccotheciaceae</taxon>
        <taxon>Aureobasidium</taxon>
    </lineage>
</organism>
<keyword evidence="2" id="KW-0812">Transmembrane</keyword>
<dbReference type="Proteomes" id="UP000027730">
    <property type="component" value="Unassembled WGS sequence"/>
</dbReference>
<keyword evidence="2" id="KW-0472">Membrane</keyword>
<keyword evidence="4" id="KW-1185">Reference proteome</keyword>
<gene>
    <name evidence="3" type="ORF">M436DRAFT_82018</name>
</gene>